<name>A0A7K4EFJ0_9PSED</name>
<protein>
    <submittedName>
        <fullName evidence="1">Uncharacterized protein</fullName>
    </submittedName>
</protein>
<reference evidence="1 2" key="1">
    <citation type="journal article" date="2013" name="Genome Announc.">
        <title>Genome Sequence of Naphthalene-Degrading Soil Bacterium Pseudomonas putida CSV86.</title>
        <authorList>
            <person name="Phale P.S."/>
            <person name="Paliwal V."/>
            <person name="Raju S.C."/>
            <person name="Modak A."/>
            <person name="Purohit H.J."/>
        </authorList>
    </citation>
    <scope>NUCLEOTIDE SEQUENCE [LARGE SCALE GENOMIC DNA]</scope>
    <source>
        <strain evidence="1 2">CSV86</strain>
    </source>
</reference>
<keyword evidence="2" id="KW-1185">Reference proteome</keyword>
<comment type="caution">
    <text evidence="1">The sequence shown here is derived from an EMBL/GenBank/DDBJ whole genome shotgun (WGS) entry which is preliminary data.</text>
</comment>
<dbReference type="InterPro" id="IPR010069">
    <property type="entry name" value="CdiA_FHA1_rpt"/>
</dbReference>
<accession>A0A7K4EFJ0</accession>
<dbReference type="RefSeq" id="WP_170394757.1">
    <property type="nucleotide sequence ID" value="NZ_AMWJ02000001.1"/>
</dbReference>
<organism evidence="1 2">
    <name type="scientific">Pseudomonas bharatica CSV86</name>
    <dbReference type="NCBI Taxonomy" id="1005395"/>
    <lineage>
        <taxon>Bacteria</taxon>
        <taxon>Pseudomonadati</taxon>
        <taxon>Pseudomonadota</taxon>
        <taxon>Gammaproteobacteria</taxon>
        <taxon>Pseudomonadales</taxon>
        <taxon>Pseudomonadaceae</taxon>
        <taxon>Pseudomonas</taxon>
        <taxon>Pseudomonas bharatica</taxon>
    </lineage>
</organism>
<evidence type="ECO:0000313" key="2">
    <source>
        <dbReference type="Proteomes" id="UP000010448"/>
    </source>
</evidence>
<dbReference type="AlphaFoldDB" id="A0A7K4EFJ0"/>
<evidence type="ECO:0000313" key="1">
    <source>
        <dbReference type="EMBL" id="NNJ16160.1"/>
    </source>
</evidence>
<proteinExistence type="predicted"/>
<sequence>MTLRIEQLLGNVGGRISAASLDLASLRLDNRDGVLSSRGALTLVNGDCCATRAAPW</sequence>
<dbReference type="Proteomes" id="UP000010448">
    <property type="component" value="Unassembled WGS sequence"/>
</dbReference>
<dbReference type="NCBIfam" id="TIGR01731">
    <property type="entry name" value="fil_hemag_20aa"/>
    <property type="match status" value="1"/>
</dbReference>
<gene>
    <name evidence="1" type="ORF">CSV86_013465</name>
</gene>
<dbReference type="EMBL" id="AMWJ02000001">
    <property type="protein sequence ID" value="NNJ16160.1"/>
    <property type="molecule type" value="Genomic_DNA"/>
</dbReference>